<keyword evidence="2" id="KW-1185">Reference proteome</keyword>
<organism evidence="1 2">
    <name type="scientific">Fusarium decemcellulare</name>
    <dbReference type="NCBI Taxonomy" id="57161"/>
    <lineage>
        <taxon>Eukaryota</taxon>
        <taxon>Fungi</taxon>
        <taxon>Dikarya</taxon>
        <taxon>Ascomycota</taxon>
        <taxon>Pezizomycotina</taxon>
        <taxon>Sordariomycetes</taxon>
        <taxon>Hypocreomycetidae</taxon>
        <taxon>Hypocreales</taxon>
        <taxon>Nectriaceae</taxon>
        <taxon>Fusarium</taxon>
        <taxon>Fusarium decemcellulare species complex</taxon>
    </lineage>
</organism>
<comment type="caution">
    <text evidence="1">The sequence shown here is derived from an EMBL/GenBank/DDBJ whole genome shotgun (WGS) entry which is preliminary data.</text>
</comment>
<dbReference type="Proteomes" id="UP001148629">
    <property type="component" value="Unassembled WGS sequence"/>
</dbReference>
<name>A0ACC1SLE5_9HYPO</name>
<sequence length="255" mass="28033">MFAASRLRLVARPLMRVSMRPIHVTARQCAAADPPNLSEMMMNDPKVRETFEKLSRHPPAIIAMQKVGEIIKSKGFEPGQPPSKMEVVKLMMDKEFREAAQTLTTEMQNAGIEINPDVFMKMMEGDKSKPKVETTQPATAAISSQMVTSRTPIPAISPEDHAGLNGAGEDFTGQATSDQPSNKAAPPRQGADQRGASDVITRFDMECDGFWSTWRTAQGAKRELNPRHDNSLPQYLKRMNGLNLALVAGNARQSA</sequence>
<dbReference type="EMBL" id="JANRMS010000308">
    <property type="protein sequence ID" value="KAJ3542201.1"/>
    <property type="molecule type" value="Genomic_DNA"/>
</dbReference>
<evidence type="ECO:0000313" key="2">
    <source>
        <dbReference type="Proteomes" id="UP001148629"/>
    </source>
</evidence>
<evidence type="ECO:0000313" key="1">
    <source>
        <dbReference type="EMBL" id="KAJ3542201.1"/>
    </source>
</evidence>
<reference evidence="1" key="1">
    <citation type="submission" date="2022-08" db="EMBL/GenBank/DDBJ databases">
        <title>Genome Sequence of Fusarium decemcellulare.</title>
        <authorList>
            <person name="Buettner E."/>
        </authorList>
    </citation>
    <scope>NUCLEOTIDE SEQUENCE</scope>
    <source>
        <strain evidence="1">Babe19</strain>
    </source>
</reference>
<protein>
    <submittedName>
        <fullName evidence="1">Uncharacterized protein</fullName>
    </submittedName>
</protein>
<accession>A0ACC1SLE5</accession>
<gene>
    <name evidence="1" type="ORF">NM208_g4230</name>
</gene>
<proteinExistence type="predicted"/>